<feature type="transmembrane region" description="Helical" evidence="1">
    <location>
        <begin position="53"/>
        <end position="74"/>
    </location>
</feature>
<reference evidence="3 4" key="1">
    <citation type="journal article" date="2016" name="Sci. Rep.">
        <title>Metabolic traits of an uncultured archaeal lineage -MSBL1- from brine pools of the Red Sea.</title>
        <authorList>
            <person name="Mwirichia R."/>
            <person name="Alam I."/>
            <person name="Rashid M."/>
            <person name="Vinu M."/>
            <person name="Ba-Alawi W."/>
            <person name="Anthony Kamau A."/>
            <person name="Kamanda Ngugi D."/>
            <person name="Goker M."/>
            <person name="Klenk H.P."/>
            <person name="Bajic V."/>
            <person name="Stingl U."/>
        </authorList>
    </citation>
    <scope>NUCLEOTIDE SEQUENCE [LARGE SCALE GENOMIC DNA]</scope>
    <source>
        <strain evidence="3">SCGC-AAA382A03</strain>
    </source>
</reference>
<protein>
    <recommendedName>
        <fullName evidence="2">CAAX prenyl protease 2/Lysostaphin resistance protein A-like domain-containing protein</fullName>
    </recommendedName>
</protein>
<dbReference type="InterPro" id="IPR003675">
    <property type="entry name" value="Rce1/LyrA-like_dom"/>
</dbReference>
<dbReference type="EMBL" id="LHYC01000039">
    <property type="protein sequence ID" value="KXB04942.1"/>
    <property type="molecule type" value="Genomic_DNA"/>
</dbReference>
<keyword evidence="4" id="KW-1185">Reference proteome</keyword>
<gene>
    <name evidence="3" type="ORF">AKJ49_01545</name>
</gene>
<feature type="domain" description="CAAX prenyl protease 2/Lysostaphin resistance protein A-like" evidence="2">
    <location>
        <begin position="130"/>
        <end position="218"/>
    </location>
</feature>
<keyword evidence="1" id="KW-0812">Transmembrane</keyword>
<dbReference type="Proteomes" id="UP000070549">
    <property type="component" value="Unassembled WGS sequence"/>
</dbReference>
<feature type="transmembrane region" description="Helical" evidence="1">
    <location>
        <begin position="21"/>
        <end position="41"/>
    </location>
</feature>
<feature type="transmembrane region" description="Helical" evidence="1">
    <location>
        <begin position="205"/>
        <end position="224"/>
    </location>
</feature>
<dbReference type="GO" id="GO:0080120">
    <property type="term" value="P:CAAX-box protein maturation"/>
    <property type="evidence" value="ECO:0007669"/>
    <property type="project" value="UniProtKB-ARBA"/>
</dbReference>
<evidence type="ECO:0000313" key="4">
    <source>
        <dbReference type="Proteomes" id="UP000070549"/>
    </source>
</evidence>
<evidence type="ECO:0000256" key="1">
    <source>
        <dbReference type="SAM" id="Phobius"/>
    </source>
</evidence>
<name>A0A133VES4_9EURY</name>
<feature type="transmembrane region" description="Helical" evidence="1">
    <location>
        <begin position="95"/>
        <end position="116"/>
    </location>
</feature>
<keyword evidence="1" id="KW-0472">Membrane</keyword>
<comment type="caution">
    <text evidence="3">The sequence shown here is derived from an EMBL/GenBank/DDBJ whole genome shotgun (WGS) entry which is preliminary data.</text>
</comment>
<organism evidence="3 4">
    <name type="scientific">candidate division MSBL1 archaeon SCGC-AAA382A03</name>
    <dbReference type="NCBI Taxonomy" id="1698278"/>
    <lineage>
        <taxon>Archaea</taxon>
        <taxon>Methanobacteriati</taxon>
        <taxon>Methanobacteriota</taxon>
        <taxon>candidate division MSBL1</taxon>
    </lineage>
</organism>
<dbReference type="AlphaFoldDB" id="A0A133VES4"/>
<evidence type="ECO:0000259" key="2">
    <source>
        <dbReference type="Pfam" id="PF02517"/>
    </source>
</evidence>
<dbReference type="GO" id="GO:0004175">
    <property type="term" value="F:endopeptidase activity"/>
    <property type="evidence" value="ECO:0007669"/>
    <property type="project" value="UniProtKB-ARBA"/>
</dbReference>
<proteinExistence type="predicted"/>
<dbReference type="Pfam" id="PF02517">
    <property type="entry name" value="Rce1-like"/>
    <property type="match status" value="1"/>
</dbReference>
<accession>A0A133VES4</accession>
<feature type="transmembrane region" description="Helical" evidence="1">
    <location>
        <begin position="231"/>
        <end position="251"/>
    </location>
</feature>
<feature type="transmembrane region" description="Helical" evidence="1">
    <location>
        <begin position="122"/>
        <end position="141"/>
    </location>
</feature>
<evidence type="ECO:0000313" key="3">
    <source>
        <dbReference type="EMBL" id="KXB04942.1"/>
    </source>
</evidence>
<keyword evidence="1" id="KW-1133">Transmembrane helix</keyword>
<feature type="transmembrane region" description="Helical" evidence="1">
    <location>
        <begin position="162"/>
        <end position="180"/>
    </location>
</feature>
<sequence>MKTGKNKEEPIGREKRKKLKLFLVLVALLLIPTYLIPNNPLFYSTFSEMASNYGFFVFLFVVAPFLILSTFRLGKRIQEDRLASKIVNHLGFKRSVSQVAIGLVMGSLTGLITWHVRPDALIGHSITGSQVITMLLFAPLLEETIFRGFLINQILDVERSKRLKVLAVVASILLFAWGHGKSPELKIIGGSLYTLLYVWGWRNNLTAAISAHFGGNAVVLLSGFSTFGFRIVLMVLAVVGLAFLPLILFVWQAENFAQLAVKGFRKISEEKNEKNR</sequence>